<feature type="transmembrane region" description="Helical" evidence="5">
    <location>
        <begin position="126"/>
        <end position="143"/>
    </location>
</feature>
<name>A0A533Q9U7_9BACT</name>
<evidence type="ECO:0000313" key="8">
    <source>
        <dbReference type="Proteomes" id="UP000319783"/>
    </source>
</evidence>
<feature type="domain" description="O-antigen ligase-related" evidence="6">
    <location>
        <begin position="244"/>
        <end position="391"/>
    </location>
</feature>
<dbReference type="PANTHER" id="PTHR37422:SF23">
    <property type="entry name" value="TEICHURONIC ACID BIOSYNTHESIS PROTEIN TUAE"/>
    <property type="match status" value="1"/>
</dbReference>
<dbReference type="InterPro" id="IPR051533">
    <property type="entry name" value="WaaL-like"/>
</dbReference>
<feature type="transmembrane region" description="Helical" evidence="5">
    <location>
        <begin position="149"/>
        <end position="172"/>
    </location>
</feature>
<dbReference type="InterPro" id="IPR007016">
    <property type="entry name" value="O-antigen_ligase-rel_domated"/>
</dbReference>
<gene>
    <name evidence="7" type="ORF">JETT_2273</name>
</gene>
<dbReference type="EMBL" id="SULG01000047">
    <property type="protein sequence ID" value="TLD41477.1"/>
    <property type="molecule type" value="Genomic_DNA"/>
</dbReference>
<dbReference type="GO" id="GO:0016020">
    <property type="term" value="C:membrane"/>
    <property type="evidence" value="ECO:0007669"/>
    <property type="project" value="UniProtKB-SubCell"/>
</dbReference>
<dbReference type="Pfam" id="PF04932">
    <property type="entry name" value="Wzy_C"/>
    <property type="match status" value="1"/>
</dbReference>
<comment type="caution">
    <text evidence="7">The sequence shown here is derived from an EMBL/GenBank/DDBJ whole genome shotgun (WGS) entry which is preliminary data.</text>
</comment>
<reference evidence="7 8" key="1">
    <citation type="submission" date="2019-04" db="EMBL/GenBank/DDBJ databases">
        <title>Genome of a novel bacterium Candidatus Jettenia ecosi reconstructed from metagenome of an anammox bioreactor.</title>
        <authorList>
            <person name="Mardanov A.V."/>
            <person name="Beletsky A.V."/>
            <person name="Ravin N.V."/>
            <person name="Botchkova E.A."/>
            <person name="Litti Y.V."/>
            <person name="Nozhevnikova A.N."/>
        </authorList>
    </citation>
    <scope>NUCLEOTIDE SEQUENCE [LARGE SCALE GENOMIC DNA]</scope>
    <source>
        <strain evidence="7">J2</strain>
    </source>
</reference>
<feature type="transmembrane region" description="Helical" evidence="5">
    <location>
        <begin position="378"/>
        <end position="398"/>
    </location>
</feature>
<feature type="transmembrane region" description="Helical" evidence="5">
    <location>
        <begin position="240"/>
        <end position="273"/>
    </location>
</feature>
<evidence type="ECO:0000256" key="2">
    <source>
        <dbReference type="ARBA" id="ARBA00022692"/>
    </source>
</evidence>
<evidence type="ECO:0000256" key="4">
    <source>
        <dbReference type="ARBA" id="ARBA00023136"/>
    </source>
</evidence>
<comment type="subcellular location">
    <subcellularLocation>
        <location evidence="1">Membrane</location>
        <topology evidence="1">Multi-pass membrane protein</topology>
    </subcellularLocation>
</comment>
<feature type="transmembrane region" description="Helical" evidence="5">
    <location>
        <begin position="26"/>
        <end position="44"/>
    </location>
</feature>
<keyword evidence="2 5" id="KW-0812">Transmembrane</keyword>
<feature type="transmembrane region" description="Helical" evidence="5">
    <location>
        <begin position="483"/>
        <end position="503"/>
    </location>
</feature>
<sequence>MVLILIALWLFKDIYQGTLTFSRTPLNLPFLVFVIFILFQQLPLPPRILQFISPSSASIYKMIGNENLEEVSKILLTDNLHIQKPNIPPSPVLQDQDEIAPSDKREKTNQKWRPVTLYTYATKIELLRLLISIGIFFLMVNNIRSRQQIQFIVLVIIITGVSVAFLGLLQYVSGTEKIFWRYDIKRTSFFGTFSNRDHFACYMSMIIPLVFGLIITEYLHYRRDNSQFYPQSDSAGHKTFFYTFAIVIMLSSLFLARSGGGAFAMITSLFLLTGIMACRKRLRKMVWYVIPVLLVTFGLLVWIGIHPVIEKLSTTIDRENPSLQARLEFWKDTISAIKNFPLFGCGIGVFPFIYPHYSTVTYVHGTLINHAHNDYLELMLETGIIGFMIILWALFRFIKDSALYHMLGITKGIDHERSDRGLMPYLKIFRTQRIPKDRESHRQKHEDHLKKRNDPFIMGIAIGGIIGVISISLHSMVDFNTHIPANAFLLSVLLGITTVAVHMRHENEKM</sequence>
<feature type="transmembrane region" description="Helical" evidence="5">
    <location>
        <begin position="456"/>
        <end position="477"/>
    </location>
</feature>
<proteinExistence type="predicted"/>
<feature type="transmembrane region" description="Helical" evidence="5">
    <location>
        <begin position="199"/>
        <end position="220"/>
    </location>
</feature>
<accession>A0A533Q9U7</accession>
<evidence type="ECO:0000256" key="3">
    <source>
        <dbReference type="ARBA" id="ARBA00022989"/>
    </source>
</evidence>
<dbReference type="Proteomes" id="UP000319783">
    <property type="component" value="Unassembled WGS sequence"/>
</dbReference>
<dbReference type="PANTHER" id="PTHR37422">
    <property type="entry name" value="TEICHURONIC ACID BIOSYNTHESIS PROTEIN TUAE"/>
    <property type="match status" value="1"/>
</dbReference>
<evidence type="ECO:0000256" key="1">
    <source>
        <dbReference type="ARBA" id="ARBA00004141"/>
    </source>
</evidence>
<protein>
    <submittedName>
        <fullName evidence="7">O-antigen polymerase</fullName>
    </submittedName>
</protein>
<evidence type="ECO:0000313" key="7">
    <source>
        <dbReference type="EMBL" id="TLD41477.1"/>
    </source>
</evidence>
<dbReference type="AlphaFoldDB" id="A0A533Q9U7"/>
<organism evidence="7 8">
    <name type="scientific">Candidatus Jettenia ecosi</name>
    <dbReference type="NCBI Taxonomy" id="2494326"/>
    <lineage>
        <taxon>Bacteria</taxon>
        <taxon>Pseudomonadati</taxon>
        <taxon>Planctomycetota</taxon>
        <taxon>Candidatus Brocadiia</taxon>
        <taxon>Candidatus Brocadiales</taxon>
        <taxon>Candidatus Brocadiaceae</taxon>
        <taxon>Candidatus Jettenia</taxon>
    </lineage>
</organism>
<keyword evidence="4 5" id="KW-0472">Membrane</keyword>
<keyword evidence="3 5" id="KW-1133">Transmembrane helix</keyword>
<evidence type="ECO:0000256" key="5">
    <source>
        <dbReference type="SAM" id="Phobius"/>
    </source>
</evidence>
<feature type="transmembrane region" description="Helical" evidence="5">
    <location>
        <begin position="285"/>
        <end position="305"/>
    </location>
</feature>
<evidence type="ECO:0000259" key="6">
    <source>
        <dbReference type="Pfam" id="PF04932"/>
    </source>
</evidence>